<dbReference type="GO" id="GO:0005737">
    <property type="term" value="C:cytoplasm"/>
    <property type="evidence" value="ECO:0007669"/>
    <property type="project" value="TreeGrafter"/>
</dbReference>
<gene>
    <name evidence="3" type="ORF">E4021_10065</name>
</gene>
<evidence type="ECO:0000313" key="4">
    <source>
        <dbReference type="Proteomes" id="UP000308528"/>
    </source>
</evidence>
<dbReference type="FunFam" id="2.60.260.20:FF:000013">
    <property type="entry name" value="DnaJ subfamily B member 11"/>
    <property type="match status" value="1"/>
</dbReference>
<proteinExistence type="predicted"/>
<evidence type="ECO:0000259" key="2">
    <source>
        <dbReference type="PROSITE" id="PS50076"/>
    </source>
</evidence>
<keyword evidence="4" id="KW-1185">Reference proteome</keyword>
<dbReference type="Gene3D" id="2.60.260.20">
    <property type="entry name" value="Urease metallochaperone UreE, N-terminal domain"/>
    <property type="match status" value="2"/>
</dbReference>
<feature type="domain" description="J" evidence="2">
    <location>
        <begin position="6"/>
        <end position="71"/>
    </location>
</feature>
<dbReference type="PROSITE" id="PS50076">
    <property type="entry name" value="DNAJ_2"/>
    <property type="match status" value="1"/>
</dbReference>
<dbReference type="Pfam" id="PF00226">
    <property type="entry name" value="DnaJ"/>
    <property type="match status" value="1"/>
</dbReference>
<evidence type="ECO:0000313" key="3">
    <source>
        <dbReference type="EMBL" id="THH39943.1"/>
    </source>
</evidence>
<dbReference type="Proteomes" id="UP000308528">
    <property type="component" value="Unassembled WGS sequence"/>
</dbReference>
<evidence type="ECO:0000256" key="1">
    <source>
        <dbReference type="ARBA" id="ARBA00023186"/>
    </source>
</evidence>
<organism evidence="3 4">
    <name type="scientific">Neolewinella litorea</name>
    <dbReference type="NCBI Taxonomy" id="2562452"/>
    <lineage>
        <taxon>Bacteria</taxon>
        <taxon>Pseudomonadati</taxon>
        <taxon>Bacteroidota</taxon>
        <taxon>Saprospiria</taxon>
        <taxon>Saprospirales</taxon>
        <taxon>Lewinellaceae</taxon>
        <taxon>Neolewinella</taxon>
    </lineage>
</organism>
<dbReference type="EMBL" id="SRSF01000003">
    <property type="protein sequence ID" value="THH39943.1"/>
    <property type="molecule type" value="Genomic_DNA"/>
</dbReference>
<accession>A0A4V3XL93</accession>
<dbReference type="SMART" id="SM00271">
    <property type="entry name" value="DnaJ"/>
    <property type="match status" value="1"/>
</dbReference>
<dbReference type="SUPFAM" id="SSF46565">
    <property type="entry name" value="Chaperone J-domain"/>
    <property type="match status" value="1"/>
</dbReference>
<dbReference type="PRINTS" id="PR00625">
    <property type="entry name" value="JDOMAIN"/>
</dbReference>
<dbReference type="GO" id="GO:0042026">
    <property type="term" value="P:protein refolding"/>
    <property type="evidence" value="ECO:0007669"/>
    <property type="project" value="TreeGrafter"/>
</dbReference>
<dbReference type="InterPro" id="IPR018253">
    <property type="entry name" value="DnaJ_domain_CS"/>
</dbReference>
<sequence>MAQFIDYYQTLGVDKSADEKQLKKAYRKLARKYHPDVAPNDPAAEQQFKAVNEAYAVLSDPEKRAKYDKYGKDWEHAEAFEQARQQQRGAGGGFGGGGGNPFGGQYTYTAGGEGADFSDFFRDMFGGAEGFQTAGGGFGRQSRAFRGRDIEAELRVQLNDILQDNKQVLTVNGKQLRVTIPAGVEEGQTLRLRGQGSPGAGGGPAGDLYITFRVEVPAEYRREGADLYKTVDVDLYTMLLGGKITVDTPTGAVSVPVGETTANGARVRLKGKGLPRYKGSGHGDLYLDLNVRLPASLSAQEKEAFTRLAGWSAN</sequence>
<dbReference type="PANTHER" id="PTHR43096:SF52">
    <property type="entry name" value="DNAJ HOMOLOG 1, MITOCHONDRIAL-RELATED"/>
    <property type="match status" value="1"/>
</dbReference>
<dbReference type="PANTHER" id="PTHR43096">
    <property type="entry name" value="DNAJ HOMOLOG 1, MITOCHONDRIAL-RELATED"/>
    <property type="match status" value="1"/>
</dbReference>
<protein>
    <submittedName>
        <fullName evidence="3">J domain-containing protein</fullName>
    </submittedName>
</protein>
<dbReference type="SUPFAM" id="SSF49493">
    <property type="entry name" value="HSP40/DnaJ peptide-binding domain"/>
    <property type="match status" value="2"/>
</dbReference>
<dbReference type="CDD" id="cd10747">
    <property type="entry name" value="DnaJ_C"/>
    <property type="match status" value="1"/>
</dbReference>
<dbReference type="InterPro" id="IPR036869">
    <property type="entry name" value="J_dom_sf"/>
</dbReference>
<dbReference type="Pfam" id="PF01556">
    <property type="entry name" value="DnaJ_C"/>
    <property type="match status" value="1"/>
</dbReference>
<reference evidence="3 4" key="1">
    <citation type="submission" date="2019-04" db="EMBL/GenBank/DDBJ databases">
        <title>Lewinella litorea sp. nov., isolated from a marine sand.</title>
        <authorList>
            <person name="Yoon J.-H."/>
        </authorList>
    </citation>
    <scope>NUCLEOTIDE SEQUENCE [LARGE SCALE GENOMIC DNA]</scope>
    <source>
        <strain evidence="3 4">HSMS-39</strain>
    </source>
</reference>
<dbReference type="OrthoDB" id="9779889at2"/>
<dbReference type="InterPro" id="IPR002939">
    <property type="entry name" value="DnaJ_C"/>
</dbReference>
<name>A0A4V3XL93_9BACT</name>
<dbReference type="PROSITE" id="PS00636">
    <property type="entry name" value="DNAJ_1"/>
    <property type="match status" value="1"/>
</dbReference>
<dbReference type="AlphaFoldDB" id="A0A4V3XL93"/>
<dbReference type="InterPro" id="IPR001623">
    <property type="entry name" value="DnaJ_domain"/>
</dbReference>
<dbReference type="RefSeq" id="WP_136458975.1">
    <property type="nucleotide sequence ID" value="NZ_SRSF01000003.1"/>
</dbReference>
<dbReference type="Gene3D" id="1.10.287.110">
    <property type="entry name" value="DnaJ domain"/>
    <property type="match status" value="1"/>
</dbReference>
<dbReference type="InterPro" id="IPR008971">
    <property type="entry name" value="HSP40/DnaJ_pept-bd"/>
</dbReference>
<dbReference type="CDD" id="cd06257">
    <property type="entry name" value="DnaJ"/>
    <property type="match status" value="1"/>
</dbReference>
<dbReference type="GO" id="GO:0051082">
    <property type="term" value="F:unfolded protein binding"/>
    <property type="evidence" value="ECO:0007669"/>
    <property type="project" value="InterPro"/>
</dbReference>
<comment type="caution">
    <text evidence="3">The sequence shown here is derived from an EMBL/GenBank/DDBJ whole genome shotgun (WGS) entry which is preliminary data.</text>
</comment>
<keyword evidence="1" id="KW-0143">Chaperone</keyword>